<name>A0AAV4R516_CAEEX</name>
<keyword evidence="3" id="KW-1185">Reference proteome</keyword>
<dbReference type="AlphaFoldDB" id="A0AAV4R516"/>
<reference evidence="2 3" key="1">
    <citation type="submission" date="2021-06" db="EMBL/GenBank/DDBJ databases">
        <title>Caerostris extrusa draft genome.</title>
        <authorList>
            <person name="Kono N."/>
            <person name="Arakawa K."/>
        </authorList>
    </citation>
    <scope>NUCLEOTIDE SEQUENCE [LARGE SCALE GENOMIC DNA]</scope>
</reference>
<sequence>MIVGSDKRSGKARVHEKISPAANDITWKVVAYRPVNWKEETVDSMVIKKNYSKKKHDPPPRKQESKRQK</sequence>
<protein>
    <submittedName>
        <fullName evidence="2">Uncharacterized protein</fullName>
    </submittedName>
</protein>
<organism evidence="2 3">
    <name type="scientific">Caerostris extrusa</name>
    <name type="common">Bark spider</name>
    <name type="synonym">Caerostris bankana</name>
    <dbReference type="NCBI Taxonomy" id="172846"/>
    <lineage>
        <taxon>Eukaryota</taxon>
        <taxon>Metazoa</taxon>
        <taxon>Ecdysozoa</taxon>
        <taxon>Arthropoda</taxon>
        <taxon>Chelicerata</taxon>
        <taxon>Arachnida</taxon>
        <taxon>Araneae</taxon>
        <taxon>Araneomorphae</taxon>
        <taxon>Entelegynae</taxon>
        <taxon>Araneoidea</taxon>
        <taxon>Araneidae</taxon>
        <taxon>Caerostris</taxon>
    </lineage>
</organism>
<evidence type="ECO:0000313" key="3">
    <source>
        <dbReference type="Proteomes" id="UP001054945"/>
    </source>
</evidence>
<evidence type="ECO:0000313" key="2">
    <source>
        <dbReference type="EMBL" id="GIY16139.1"/>
    </source>
</evidence>
<evidence type="ECO:0000256" key="1">
    <source>
        <dbReference type="SAM" id="MobiDB-lite"/>
    </source>
</evidence>
<dbReference type="EMBL" id="BPLR01007334">
    <property type="protein sequence ID" value="GIY16139.1"/>
    <property type="molecule type" value="Genomic_DNA"/>
</dbReference>
<feature type="region of interest" description="Disordered" evidence="1">
    <location>
        <begin position="45"/>
        <end position="69"/>
    </location>
</feature>
<comment type="caution">
    <text evidence="2">The sequence shown here is derived from an EMBL/GenBank/DDBJ whole genome shotgun (WGS) entry which is preliminary data.</text>
</comment>
<gene>
    <name evidence="2" type="ORF">CEXT_761171</name>
</gene>
<proteinExistence type="predicted"/>
<accession>A0AAV4R516</accession>
<feature type="compositionally biased region" description="Basic and acidic residues" evidence="1">
    <location>
        <begin position="57"/>
        <end position="69"/>
    </location>
</feature>
<dbReference type="Proteomes" id="UP001054945">
    <property type="component" value="Unassembled WGS sequence"/>
</dbReference>